<dbReference type="InterPro" id="IPR047794">
    <property type="entry name" value="C45_proenzyme-like"/>
</dbReference>
<dbReference type="PROSITE" id="PS51257">
    <property type="entry name" value="PROKAR_LIPOPROTEIN"/>
    <property type="match status" value="1"/>
</dbReference>
<evidence type="ECO:0000259" key="1">
    <source>
        <dbReference type="Pfam" id="PF03417"/>
    </source>
</evidence>
<gene>
    <name evidence="2" type="ORF">A2227_04875</name>
</gene>
<dbReference type="EMBL" id="MFGB01000005">
    <property type="protein sequence ID" value="OGF27917.1"/>
    <property type="molecule type" value="Genomic_DNA"/>
</dbReference>
<dbReference type="PANTHER" id="PTHR35190:SF2">
    <property type="entry name" value="PROTEIN DCD1B"/>
    <property type="match status" value="1"/>
</dbReference>
<dbReference type="NCBIfam" id="NF040521">
    <property type="entry name" value="C45_proenzyme"/>
    <property type="match status" value="1"/>
</dbReference>
<dbReference type="STRING" id="1797994.A2227_04875"/>
<comment type="caution">
    <text evidence="2">The sequence shown here is derived from an EMBL/GenBank/DDBJ whole genome shotgun (WGS) entry which is preliminary data.</text>
</comment>
<protein>
    <recommendedName>
        <fullName evidence="1">Peptidase C45 hydrolase domain-containing protein</fullName>
    </recommendedName>
</protein>
<dbReference type="AlphaFoldDB" id="A0A1F5SMI3"/>
<dbReference type="Gene3D" id="3.60.60.10">
    <property type="entry name" value="Penicillin V Acylase, Chain A"/>
    <property type="match status" value="1"/>
</dbReference>
<evidence type="ECO:0000313" key="2">
    <source>
        <dbReference type="EMBL" id="OGF27917.1"/>
    </source>
</evidence>
<accession>A0A1F5SMI3</accession>
<proteinExistence type="predicted"/>
<reference evidence="2 3" key="1">
    <citation type="journal article" date="2016" name="Nat. Commun.">
        <title>Thousands of microbial genomes shed light on interconnected biogeochemical processes in an aquifer system.</title>
        <authorList>
            <person name="Anantharaman K."/>
            <person name="Brown C.T."/>
            <person name="Hug L.A."/>
            <person name="Sharon I."/>
            <person name="Castelle C.J."/>
            <person name="Probst A.J."/>
            <person name="Thomas B.C."/>
            <person name="Singh A."/>
            <person name="Wilkins M.J."/>
            <person name="Karaoz U."/>
            <person name="Brodie E.L."/>
            <person name="Williams K.H."/>
            <person name="Hubbard S.S."/>
            <person name="Banfield J.F."/>
        </authorList>
    </citation>
    <scope>NUCLEOTIDE SEQUENCE [LARGE SCALE GENOMIC DNA]</scope>
</reference>
<evidence type="ECO:0000313" key="3">
    <source>
        <dbReference type="Proteomes" id="UP000178367"/>
    </source>
</evidence>
<dbReference type="Proteomes" id="UP000178367">
    <property type="component" value="Unassembled WGS sequence"/>
</dbReference>
<dbReference type="PANTHER" id="PTHR35190">
    <property type="entry name" value="PROTEIN DCD1B"/>
    <property type="match status" value="1"/>
</dbReference>
<dbReference type="InterPro" id="IPR005079">
    <property type="entry name" value="Peptidase_C45_hydrolase"/>
</dbReference>
<dbReference type="Pfam" id="PF03417">
    <property type="entry name" value="AAT"/>
    <property type="match status" value="1"/>
</dbReference>
<organism evidence="2 3">
    <name type="scientific">Candidatus Falkowbacteria bacterium RIFOXYA2_FULL_47_19</name>
    <dbReference type="NCBI Taxonomy" id="1797994"/>
    <lineage>
        <taxon>Bacteria</taxon>
        <taxon>Candidatus Falkowiibacteriota</taxon>
    </lineage>
</organism>
<feature type="domain" description="Peptidase C45 hydrolase" evidence="1">
    <location>
        <begin position="186"/>
        <end position="294"/>
    </location>
</feature>
<name>A0A1F5SMI3_9BACT</name>
<dbReference type="InterPro" id="IPR047803">
    <property type="entry name" value="DCD1A/B-like"/>
</dbReference>
<sequence length="418" mass="47337">MKKRALILSLTLLALFSLFGCAPSLRSSLPLCQRTVAINSQAEEAAIMAKASLEVIEQNGEKLYVLHLRGTPYEMGYQHGKLMAQEIHNLYSRLFKVVNMMTKEDTRDEIYDLIDPYIPFEEKEEMRGLAHGAGISLKFVHWAHAIPEVAEYGGKKRFGEKNKELKQTSCSNLAAFGQATKGGDLYQLRVLDWIRPLGAQKCPLVIIHHPDKGNASATFSYAGFIGAITGMNDKGMAFGEMGYRDPPNEDLRGIPFIFLFRKLMRETDSLAEAEAMIRSSQRTCSYAYMISDHKSVNGPKALLFIADRDRVIAFRDNTLLVDETDGHRDKYLPIVDVVYGGRYGDIMYKALTREHGRINEHVLMEMTKEISMESNMQNVVFRPSTLEAWISNASMKSGDKGRACFQTWFRLDLKKMFK</sequence>